<evidence type="ECO:0000256" key="5">
    <source>
        <dbReference type="ARBA" id="ARBA00023306"/>
    </source>
</evidence>
<evidence type="ECO:0000256" key="3">
    <source>
        <dbReference type="ARBA" id="ARBA00022618"/>
    </source>
</evidence>
<dbReference type="GO" id="GO:0005680">
    <property type="term" value="C:anaphase-promoting complex"/>
    <property type="evidence" value="ECO:0007669"/>
    <property type="project" value="InterPro"/>
</dbReference>
<dbReference type="GO" id="GO:0051301">
    <property type="term" value="P:cell division"/>
    <property type="evidence" value="ECO:0007669"/>
    <property type="project" value="UniProtKB-KW"/>
</dbReference>
<organism evidence="7 8">
    <name type="scientific">Ladona fulva</name>
    <name type="common">Scarce chaser dragonfly</name>
    <name type="synonym">Libellula fulva</name>
    <dbReference type="NCBI Taxonomy" id="123851"/>
    <lineage>
        <taxon>Eukaryota</taxon>
        <taxon>Metazoa</taxon>
        <taxon>Ecdysozoa</taxon>
        <taxon>Arthropoda</taxon>
        <taxon>Hexapoda</taxon>
        <taxon>Insecta</taxon>
        <taxon>Pterygota</taxon>
        <taxon>Palaeoptera</taxon>
        <taxon>Odonata</taxon>
        <taxon>Epiprocta</taxon>
        <taxon>Anisoptera</taxon>
        <taxon>Libelluloidea</taxon>
        <taxon>Libellulidae</taxon>
        <taxon>Ladona</taxon>
    </lineage>
</organism>
<dbReference type="GO" id="GO:0090266">
    <property type="term" value="P:regulation of mitotic cell cycle spindle assembly checkpoint"/>
    <property type="evidence" value="ECO:0007669"/>
    <property type="project" value="InterPro"/>
</dbReference>
<dbReference type="Pfam" id="PF15243">
    <property type="entry name" value="ANAPC15"/>
    <property type="match status" value="1"/>
</dbReference>
<evidence type="ECO:0000256" key="6">
    <source>
        <dbReference type="SAM" id="MobiDB-lite"/>
    </source>
</evidence>
<accession>A0A8K0K342</accession>
<keyword evidence="3" id="KW-0132">Cell division</keyword>
<dbReference type="EMBL" id="KZ308322">
    <property type="protein sequence ID" value="KAG8227439.1"/>
    <property type="molecule type" value="Genomic_DNA"/>
</dbReference>
<feature type="compositionally biased region" description="Acidic residues" evidence="6">
    <location>
        <begin position="63"/>
        <end position="95"/>
    </location>
</feature>
<comment type="caution">
    <text evidence="7">The sequence shown here is derived from an EMBL/GenBank/DDBJ whole genome shotgun (WGS) entry which is preliminary data.</text>
</comment>
<reference evidence="7" key="1">
    <citation type="submission" date="2013-04" db="EMBL/GenBank/DDBJ databases">
        <authorList>
            <person name="Qu J."/>
            <person name="Murali S.C."/>
            <person name="Bandaranaike D."/>
            <person name="Bellair M."/>
            <person name="Blankenburg K."/>
            <person name="Chao H."/>
            <person name="Dinh H."/>
            <person name="Doddapaneni H."/>
            <person name="Downs B."/>
            <person name="Dugan-Rocha S."/>
            <person name="Elkadiri S."/>
            <person name="Gnanaolivu R.D."/>
            <person name="Hernandez B."/>
            <person name="Javaid M."/>
            <person name="Jayaseelan J.C."/>
            <person name="Lee S."/>
            <person name="Li M."/>
            <person name="Ming W."/>
            <person name="Munidasa M."/>
            <person name="Muniz J."/>
            <person name="Nguyen L."/>
            <person name="Ongeri F."/>
            <person name="Osuji N."/>
            <person name="Pu L.-L."/>
            <person name="Puazo M."/>
            <person name="Qu C."/>
            <person name="Quiroz J."/>
            <person name="Raj R."/>
            <person name="Weissenberger G."/>
            <person name="Xin Y."/>
            <person name="Zou X."/>
            <person name="Han Y."/>
            <person name="Richards S."/>
            <person name="Worley K."/>
            <person name="Muzny D."/>
            <person name="Gibbs R."/>
        </authorList>
    </citation>
    <scope>NUCLEOTIDE SEQUENCE</scope>
    <source>
        <strain evidence="7">Sampled in the wild</strain>
    </source>
</reference>
<evidence type="ECO:0008006" key="9">
    <source>
        <dbReference type="Google" id="ProtNLM"/>
    </source>
</evidence>
<keyword evidence="8" id="KW-1185">Reference proteome</keyword>
<evidence type="ECO:0000256" key="1">
    <source>
        <dbReference type="ARBA" id="ARBA00004906"/>
    </source>
</evidence>
<evidence type="ECO:0000256" key="2">
    <source>
        <dbReference type="ARBA" id="ARBA00009618"/>
    </source>
</evidence>
<sequence>MTLPLFPDLVPKLTDPLWFSVDRPCDDENDLLQMEQEYQSWLNSIAQKDCDLVPIGKTASEHLEEDEEEEEEEEEGEEDESDSREDEDDEEMDLEPYDRELPVDAAGFLCSKFYR</sequence>
<dbReference type="Proteomes" id="UP000792457">
    <property type="component" value="Unassembled WGS sequence"/>
</dbReference>
<name>A0A8K0K342_LADFU</name>
<dbReference type="PANTHER" id="PTHR22526:SF2">
    <property type="entry name" value="ANAPHASE PROMOTING COMPLEX C SUBUNIT 15, PSEUDOGENE-RELATED"/>
    <property type="match status" value="1"/>
</dbReference>
<evidence type="ECO:0000313" key="8">
    <source>
        <dbReference type="Proteomes" id="UP000792457"/>
    </source>
</evidence>
<dbReference type="OrthoDB" id="6362917at2759"/>
<protein>
    <recommendedName>
        <fullName evidence="9">Anaphase-promoting complex subunit 15</fullName>
    </recommendedName>
</protein>
<dbReference type="InterPro" id="IPR026182">
    <property type="entry name" value="ANAPC15"/>
</dbReference>
<dbReference type="PANTHER" id="PTHR22526">
    <property type="entry name" value="ANAPHASE PROMOTING COMPLEX C SUBUNIT 15, PSEUDOGENE-RELATED"/>
    <property type="match status" value="1"/>
</dbReference>
<evidence type="ECO:0000313" key="7">
    <source>
        <dbReference type="EMBL" id="KAG8227439.1"/>
    </source>
</evidence>
<keyword evidence="5" id="KW-0131">Cell cycle</keyword>
<feature type="region of interest" description="Disordered" evidence="6">
    <location>
        <begin position="53"/>
        <end position="101"/>
    </location>
</feature>
<proteinExistence type="inferred from homology"/>
<evidence type="ECO:0000256" key="4">
    <source>
        <dbReference type="ARBA" id="ARBA00022776"/>
    </source>
</evidence>
<comment type="similarity">
    <text evidence="2">Belongs to the APC15 family.</text>
</comment>
<comment type="pathway">
    <text evidence="1">Protein modification; protein ubiquitination.</text>
</comment>
<gene>
    <name evidence="7" type="ORF">J437_LFUL000448</name>
</gene>
<dbReference type="AlphaFoldDB" id="A0A8K0K342"/>
<keyword evidence="4" id="KW-0498">Mitosis</keyword>
<reference evidence="7" key="2">
    <citation type="submission" date="2017-10" db="EMBL/GenBank/DDBJ databases">
        <title>Ladona fulva Genome sequencing and assembly.</title>
        <authorList>
            <person name="Murali S."/>
            <person name="Richards S."/>
            <person name="Bandaranaike D."/>
            <person name="Bellair M."/>
            <person name="Blankenburg K."/>
            <person name="Chao H."/>
            <person name="Dinh H."/>
            <person name="Doddapaneni H."/>
            <person name="Dugan-Rocha S."/>
            <person name="Elkadiri S."/>
            <person name="Gnanaolivu R."/>
            <person name="Hernandez B."/>
            <person name="Skinner E."/>
            <person name="Javaid M."/>
            <person name="Lee S."/>
            <person name="Li M."/>
            <person name="Ming W."/>
            <person name="Munidasa M."/>
            <person name="Muniz J."/>
            <person name="Nguyen L."/>
            <person name="Hughes D."/>
            <person name="Osuji N."/>
            <person name="Pu L.-L."/>
            <person name="Puazo M."/>
            <person name="Qu C."/>
            <person name="Quiroz J."/>
            <person name="Raj R."/>
            <person name="Weissenberger G."/>
            <person name="Xin Y."/>
            <person name="Zou X."/>
            <person name="Han Y."/>
            <person name="Worley K."/>
            <person name="Muzny D."/>
            <person name="Gibbs R."/>
        </authorList>
    </citation>
    <scope>NUCLEOTIDE SEQUENCE</scope>
    <source>
        <strain evidence="7">Sampled in the wild</strain>
    </source>
</reference>